<evidence type="ECO:0000313" key="2">
    <source>
        <dbReference type="Proteomes" id="UP000076077"/>
    </source>
</evidence>
<dbReference type="STRING" id="252514.A3224_11605"/>
<accession>A0A143HPC6</accession>
<dbReference type="KEGG" id="mthd:A3224_11605"/>
<organism evidence="1 2">
    <name type="scientific">Microbulbifer thermotolerans</name>
    <dbReference type="NCBI Taxonomy" id="252514"/>
    <lineage>
        <taxon>Bacteria</taxon>
        <taxon>Pseudomonadati</taxon>
        <taxon>Pseudomonadota</taxon>
        <taxon>Gammaproteobacteria</taxon>
        <taxon>Cellvibrionales</taxon>
        <taxon>Microbulbiferaceae</taxon>
        <taxon>Microbulbifer</taxon>
    </lineage>
</organism>
<protein>
    <submittedName>
        <fullName evidence="1">Uncharacterized protein</fullName>
    </submittedName>
</protein>
<dbReference type="Proteomes" id="UP000076077">
    <property type="component" value="Chromosome"/>
</dbReference>
<evidence type="ECO:0000313" key="1">
    <source>
        <dbReference type="EMBL" id="AMX03132.1"/>
    </source>
</evidence>
<proteinExistence type="predicted"/>
<dbReference type="AlphaFoldDB" id="A0A143HPC6"/>
<name>A0A143HPC6_MICTH</name>
<keyword evidence="2" id="KW-1185">Reference proteome</keyword>
<sequence>MPQNLDVHLLLETFDTDVLDQIYEQFLAFDKKYPDPSARSLHTAESHTSITLHAEAPSHLSDRHRQVYLALRENRLIIEENPLGENQLAEQQSQLLEQIRRGLQRIIAEERAEAARIQKVHEKRSTLEKVGAYIERGATGLGNAAWDLAVWAKDVMEVVALVHPVRQSITTVTASYDYLLYDKPLDQSISEHLSQVHKEIVDVLGFDPSKISREQLEQAFEVAQLLYDEPSLRGAVTQFAKDYVKAQHSLEITELAGAGVFEIILTILLAAFTGGVGAVANMAKNTRLLSRFKVVGELMMDFAKGRKQQLIRAKTRGARGKGASFDDLETVDAPAPQAPVPPPVHKVNTDSANNIKKKNAPPVSLTEAVDRLKKARENIKKNGYSGKYTDSDLIDIVNKGELNDRFYFRLIFGSADTIGNNSLGFTRPSGRAPYWATTFDMAENADSDPELLAGLFGIKDFDPDQPFSIAIIDMEKMPPQTERESFIPTYENMASFGNRELHEELQILGADMNDLMSEEMSEKYRRFVKSYTDAGGNIYDKSSVYKYSKKYTSDEALQKNLQARHIVQIEFGANPIFSGNGLTKVTPESRYAKEIGQEYGVVETFTFERDPLSLAELEKNGAAKIIPAKPIKGK</sequence>
<reference evidence="2" key="1">
    <citation type="submission" date="2016-03" db="EMBL/GenBank/DDBJ databases">
        <authorList>
            <person name="Lee Y.-S."/>
            <person name="Choi Y.-L."/>
        </authorList>
    </citation>
    <scope>NUCLEOTIDE SEQUENCE [LARGE SCALE GENOMIC DNA]</scope>
    <source>
        <strain evidence="2">DAU221</strain>
    </source>
</reference>
<gene>
    <name evidence="1" type="ORF">A3224_11605</name>
</gene>
<dbReference type="EMBL" id="CP014864">
    <property type="protein sequence ID" value="AMX03132.1"/>
    <property type="molecule type" value="Genomic_DNA"/>
</dbReference>